<dbReference type="Pfam" id="PF03040">
    <property type="entry name" value="CemA"/>
    <property type="match status" value="1"/>
</dbReference>
<comment type="subcellular location">
    <subcellularLocation>
        <location evidence="1">Membrane</location>
        <topology evidence="1">Multi-pass membrane protein</topology>
    </subcellularLocation>
</comment>
<keyword evidence="9 13" id="KW-1133">Transmembrane helix</keyword>
<keyword evidence="14" id="KW-0150">Chloroplast</keyword>
<feature type="transmembrane region" description="Helical" evidence="13">
    <location>
        <begin position="152"/>
        <end position="174"/>
    </location>
</feature>
<dbReference type="GO" id="GO:0006813">
    <property type="term" value="P:potassium ion transport"/>
    <property type="evidence" value="ECO:0007669"/>
    <property type="project" value="UniProtKB-KW"/>
</dbReference>
<dbReference type="PANTHER" id="PTHR33650:SF2">
    <property type="entry name" value="CHLOROPLAST ENVELOPE MEMBRANE PROTEIN"/>
    <property type="match status" value="1"/>
</dbReference>
<dbReference type="InterPro" id="IPR004282">
    <property type="entry name" value="CemA"/>
</dbReference>
<evidence type="ECO:0000313" key="14">
    <source>
        <dbReference type="EMBL" id="ACH47661.1"/>
    </source>
</evidence>
<reference evidence="14" key="1">
    <citation type="journal article" date="2008" name="Proc. Natl. Acad. Sci. U.S.A.">
        <title>Genome-wide analyses of Geraniaceae plastid DNA reveal unprecedented patterns of increased nucleotide substitutions.</title>
        <authorList>
            <person name="Guisinger M.M."/>
            <person name="Kuehl J.V."/>
            <person name="Boore J.L."/>
            <person name="Jansen R.K."/>
        </authorList>
    </citation>
    <scope>NUCLEOTIDE SEQUENCE</scope>
</reference>
<keyword evidence="11 13" id="KW-0472">Membrane</keyword>
<geneLocation type="chloroplast" evidence="14"/>
<feature type="transmembrane region" description="Helical" evidence="13">
    <location>
        <begin position="12"/>
        <end position="31"/>
    </location>
</feature>
<evidence type="ECO:0000256" key="13">
    <source>
        <dbReference type="SAM" id="Phobius"/>
    </source>
</evidence>
<accession>B7T3W5</accession>
<dbReference type="AlphaFoldDB" id="B7T3W5"/>
<dbReference type="GO" id="GO:1902600">
    <property type="term" value="P:proton transmembrane transport"/>
    <property type="evidence" value="ECO:0007669"/>
    <property type="project" value="UniProtKB-KW"/>
</dbReference>
<evidence type="ECO:0000256" key="2">
    <source>
        <dbReference type="ARBA" id="ARBA00022448"/>
    </source>
</evidence>
<feature type="transmembrane region" description="Helical" evidence="13">
    <location>
        <begin position="111"/>
        <end position="131"/>
    </location>
</feature>
<dbReference type="GO" id="GO:0015297">
    <property type="term" value="F:antiporter activity"/>
    <property type="evidence" value="ECO:0007669"/>
    <property type="project" value="UniProtKB-KW"/>
</dbReference>
<name>B7T3W5_MONVN</name>
<proteinExistence type="inferred from homology"/>
<keyword evidence="4" id="KW-0633">Potassium transport</keyword>
<keyword evidence="14" id="KW-0934">Plastid</keyword>
<evidence type="ECO:0000256" key="3">
    <source>
        <dbReference type="ARBA" id="ARBA00022449"/>
    </source>
</evidence>
<evidence type="ECO:0000256" key="9">
    <source>
        <dbReference type="ARBA" id="ARBA00022989"/>
    </source>
</evidence>
<protein>
    <submittedName>
        <fullName evidence="14">Chloroplast envelope membrane protein</fullName>
    </submittedName>
</protein>
<organism evidence="14">
    <name type="scientific">Monsonia vanderietiae</name>
    <name type="common">Bushman's candle</name>
    <name type="synonym">Sarcocaulon vanderietiae</name>
    <dbReference type="NCBI Taxonomy" id="28970"/>
    <lineage>
        <taxon>Eukaryota</taxon>
        <taxon>Viridiplantae</taxon>
        <taxon>Streptophyta</taxon>
        <taxon>Embryophyta</taxon>
        <taxon>Tracheophyta</taxon>
        <taxon>Spermatophyta</taxon>
        <taxon>Magnoliopsida</taxon>
        <taxon>eudicotyledons</taxon>
        <taxon>Gunneridae</taxon>
        <taxon>Pentapetalae</taxon>
        <taxon>rosids</taxon>
        <taxon>malvids</taxon>
        <taxon>Geraniales</taxon>
        <taxon>Geraniaceae</taxon>
        <taxon>Monsonia</taxon>
    </lineage>
</organism>
<evidence type="ECO:0000256" key="6">
    <source>
        <dbReference type="ARBA" id="ARBA00022780"/>
    </source>
</evidence>
<keyword evidence="6" id="KW-1001">Plastid inner membrane</keyword>
<evidence type="ECO:0000256" key="11">
    <source>
        <dbReference type="ARBA" id="ARBA00023136"/>
    </source>
</evidence>
<dbReference type="EMBL" id="EU922458">
    <property type="protein sequence ID" value="ACH47661.1"/>
    <property type="molecule type" value="Genomic_DNA"/>
</dbReference>
<comment type="similarity">
    <text evidence="12">Belongs to the CemA family.</text>
</comment>
<gene>
    <name evidence="14" type="primary">cemA</name>
</gene>
<keyword evidence="10" id="KW-0406">Ion transport</keyword>
<evidence type="ECO:0000256" key="4">
    <source>
        <dbReference type="ARBA" id="ARBA00022538"/>
    </source>
</evidence>
<keyword evidence="3" id="KW-0050">Antiport</keyword>
<keyword evidence="8" id="KW-0630">Potassium</keyword>
<keyword evidence="5 13" id="KW-0812">Transmembrane</keyword>
<evidence type="ECO:0000256" key="5">
    <source>
        <dbReference type="ARBA" id="ARBA00022692"/>
    </source>
</evidence>
<dbReference type="GO" id="GO:0016020">
    <property type="term" value="C:membrane"/>
    <property type="evidence" value="ECO:0007669"/>
    <property type="project" value="UniProtKB-SubCell"/>
</dbReference>
<keyword evidence="7" id="KW-0375">Hydrogen ion transport</keyword>
<evidence type="ECO:0000256" key="1">
    <source>
        <dbReference type="ARBA" id="ARBA00004141"/>
    </source>
</evidence>
<evidence type="ECO:0000256" key="8">
    <source>
        <dbReference type="ARBA" id="ARBA00022958"/>
    </source>
</evidence>
<sequence length="235" mass="27719">MKKNGKKALTPFLYLASRVFLLLPFWIPLLFTKILESWFTHFWNIRQPETFLNDIQKKTLIEKFIELEELLLLDEMINDCPKMDLQKFRIGIHKETIQFMKMYNDDHIHKILHFSTSIISLVILGACSILCKEELVILNSRVKEFLYNLSDTLKAFCILFLIDFFLGVHSNPVWEWMIGNIYKSFGLVPNTKDPFFAILTASLPAILDVSCKYWFFRYFNTLSPSLVVIFRSIKD</sequence>
<keyword evidence="2" id="KW-0813">Transport</keyword>
<evidence type="ECO:0000256" key="12">
    <source>
        <dbReference type="ARBA" id="ARBA00043980"/>
    </source>
</evidence>
<evidence type="ECO:0000256" key="7">
    <source>
        <dbReference type="ARBA" id="ARBA00022781"/>
    </source>
</evidence>
<evidence type="ECO:0000256" key="10">
    <source>
        <dbReference type="ARBA" id="ARBA00023065"/>
    </source>
</evidence>
<dbReference type="PANTHER" id="PTHR33650">
    <property type="entry name" value="CHLOROPLAST ENVELOPE MEMBRANE PROTEIN-RELATED"/>
    <property type="match status" value="1"/>
</dbReference>
<feature type="transmembrane region" description="Helical" evidence="13">
    <location>
        <begin position="194"/>
        <end position="215"/>
    </location>
</feature>